<keyword evidence="1" id="KW-0472">Membrane</keyword>
<feature type="transmembrane region" description="Helical" evidence="1">
    <location>
        <begin position="17"/>
        <end position="39"/>
    </location>
</feature>
<sequence>MSSSTSTAKPGPITWRLFLVSVLMGIVGYVGVVGLYMFAPQPPQAENCIRLWEQPWLASMMREDGTIDGKCVWTSPR</sequence>
<evidence type="ECO:0000313" key="2">
    <source>
        <dbReference type="EMBL" id="EDQ33963.2"/>
    </source>
</evidence>
<comment type="caution">
    <text evidence="2">The sequence shown here is derived from an EMBL/GenBank/DDBJ whole genome shotgun (WGS) entry which is preliminary data.</text>
</comment>
<dbReference type="AlphaFoldDB" id="A9D4U5"/>
<keyword evidence="3" id="KW-1185">Reference proteome</keyword>
<organism evidence="2 3">
    <name type="scientific">Hoeflea phototrophica (strain DSM 17068 / NCIMB 14078 / DFL-43)</name>
    <dbReference type="NCBI Taxonomy" id="411684"/>
    <lineage>
        <taxon>Bacteria</taxon>
        <taxon>Pseudomonadati</taxon>
        <taxon>Pseudomonadota</taxon>
        <taxon>Alphaproteobacteria</taxon>
        <taxon>Hyphomicrobiales</taxon>
        <taxon>Rhizobiaceae</taxon>
        <taxon>Hoeflea</taxon>
    </lineage>
</organism>
<dbReference type="STRING" id="411684.HPDFL43_05900"/>
<keyword evidence="1" id="KW-1133">Transmembrane helix</keyword>
<evidence type="ECO:0000256" key="1">
    <source>
        <dbReference type="SAM" id="Phobius"/>
    </source>
</evidence>
<protein>
    <recommendedName>
        <fullName evidence="4">Transmembrane protein</fullName>
    </recommendedName>
</protein>
<gene>
    <name evidence="2" type="ORF">HPDFL43_05900</name>
</gene>
<dbReference type="Proteomes" id="UP000004291">
    <property type="component" value="Chromosome"/>
</dbReference>
<dbReference type="EMBL" id="ABIA03000002">
    <property type="protein sequence ID" value="EDQ33963.2"/>
    <property type="molecule type" value="Genomic_DNA"/>
</dbReference>
<reference evidence="2 3" key="2">
    <citation type="submission" date="2012-06" db="EMBL/GenBank/DDBJ databases">
        <authorList>
            <person name="Fiebig A."/>
        </authorList>
    </citation>
    <scope>NUCLEOTIDE SEQUENCE [LARGE SCALE GENOMIC DNA]</scope>
    <source>
        <strain evidence="2 3">DFL-43</strain>
    </source>
</reference>
<evidence type="ECO:0000313" key="3">
    <source>
        <dbReference type="Proteomes" id="UP000004291"/>
    </source>
</evidence>
<name>A9D4U5_HOEPD</name>
<keyword evidence="1" id="KW-0812">Transmembrane</keyword>
<proteinExistence type="predicted"/>
<dbReference type="HOGENOM" id="CLU_2633263_0_0_5"/>
<accession>A9D4U5</accession>
<reference evidence="2 3" key="1">
    <citation type="submission" date="2007-10" db="EMBL/GenBank/DDBJ databases">
        <authorList>
            <person name="Wagner-Dobler I."/>
            <person name="Ferriera S."/>
            <person name="Johnson J."/>
            <person name="Kravitz S."/>
            <person name="Beeson K."/>
            <person name="Sutton G."/>
            <person name="Rogers Y.-H."/>
            <person name="Friedman R."/>
            <person name="Frazier M."/>
            <person name="Venter J.C."/>
        </authorList>
    </citation>
    <scope>NUCLEOTIDE SEQUENCE [LARGE SCALE GENOMIC DNA]</scope>
    <source>
        <strain evidence="2 3">DFL-43</strain>
    </source>
</reference>
<evidence type="ECO:0008006" key="4">
    <source>
        <dbReference type="Google" id="ProtNLM"/>
    </source>
</evidence>